<dbReference type="AlphaFoldDB" id="A0A7J0E8H5"/>
<organism evidence="2 3">
    <name type="scientific">Actinidia rufa</name>
    <dbReference type="NCBI Taxonomy" id="165716"/>
    <lineage>
        <taxon>Eukaryota</taxon>
        <taxon>Viridiplantae</taxon>
        <taxon>Streptophyta</taxon>
        <taxon>Embryophyta</taxon>
        <taxon>Tracheophyta</taxon>
        <taxon>Spermatophyta</taxon>
        <taxon>Magnoliopsida</taxon>
        <taxon>eudicotyledons</taxon>
        <taxon>Gunneridae</taxon>
        <taxon>Pentapetalae</taxon>
        <taxon>asterids</taxon>
        <taxon>Ericales</taxon>
        <taxon>Actinidiaceae</taxon>
        <taxon>Actinidia</taxon>
    </lineage>
</organism>
<name>A0A7J0E8H5_9ERIC</name>
<evidence type="ECO:0000256" key="1">
    <source>
        <dbReference type="SAM" id="MobiDB-lite"/>
    </source>
</evidence>
<protein>
    <submittedName>
        <fullName evidence="2">Uncharacterized protein</fullName>
    </submittedName>
</protein>
<accession>A0A7J0E8H5</accession>
<dbReference type="EMBL" id="BJWL01000002">
    <property type="protein sequence ID" value="GFY82758.1"/>
    <property type="molecule type" value="Genomic_DNA"/>
</dbReference>
<feature type="region of interest" description="Disordered" evidence="1">
    <location>
        <begin position="182"/>
        <end position="236"/>
    </location>
</feature>
<feature type="region of interest" description="Disordered" evidence="1">
    <location>
        <begin position="103"/>
        <end position="124"/>
    </location>
</feature>
<keyword evidence="3" id="KW-1185">Reference proteome</keyword>
<proteinExistence type="predicted"/>
<comment type="caution">
    <text evidence="2">The sequence shown here is derived from an EMBL/GenBank/DDBJ whole genome shotgun (WGS) entry which is preliminary data.</text>
</comment>
<sequence length="393" mass="44249">MNKLEPLLGSTQLVNSFYEGLTFEQRQFVEALSNGRFLSKTLEKAWAYFDELAANNQTWEMTGTTEPTRAMGKYVLHDVGHDDVRERLGKLTHQLEMLTTKKVHEVSTKKPNPPNQHGVGSSNEGHMEHLKVVTTLCSGREVDKTIYLKATNAIGLRVAPTPSHGEKLSVSAENLEEEINVKKDKSVKNEKVEGKAHEGAGVRNNGEGKSADKESVETPTPAYHPSAPFPQRLRAPKKPNHNAKIYKLFETLKVKRYGILDGANPDAQIPVILGWPFLATSDTIIQCRNGRVKFSFGNMMCDLKIFDLAHQVGDEGNIHELVCLRWITLLSPEVEHAYSLINMEEVQEIQDWMPRFEKLPPITKKGITIKRLTAKTRVKALAIHTEIRLFRGR</sequence>
<evidence type="ECO:0000313" key="3">
    <source>
        <dbReference type="Proteomes" id="UP000585474"/>
    </source>
</evidence>
<gene>
    <name evidence="2" type="ORF">Acr_02g0009980</name>
</gene>
<evidence type="ECO:0000313" key="2">
    <source>
        <dbReference type="EMBL" id="GFY82758.1"/>
    </source>
</evidence>
<dbReference type="Proteomes" id="UP000585474">
    <property type="component" value="Unassembled WGS sequence"/>
</dbReference>
<reference evidence="2 3" key="1">
    <citation type="submission" date="2019-07" db="EMBL/GenBank/DDBJ databases">
        <title>De Novo Assembly of kiwifruit Actinidia rufa.</title>
        <authorList>
            <person name="Sugita-Konishi S."/>
            <person name="Sato K."/>
            <person name="Mori E."/>
            <person name="Abe Y."/>
            <person name="Kisaki G."/>
            <person name="Hamano K."/>
            <person name="Suezawa K."/>
            <person name="Otani M."/>
            <person name="Fukuda T."/>
            <person name="Manabe T."/>
            <person name="Gomi K."/>
            <person name="Tabuchi M."/>
            <person name="Akimitsu K."/>
            <person name="Kataoka I."/>
        </authorList>
    </citation>
    <scope>NUCLEOTIDE SEQUENCE [LARGE SCALE GENOMIC DNA]</scope>
    <source>
        <strain evidence="3">cv. Fuchu</strain>
    </source>
</reference>
<feature type="compositionally biased region" description="Basic and acidic residues" evidence="1">
    <location>
        <begin position="182"/>
        <end position="200"/>
    </location>
</feature>
<dbReference type="OrthoDB" id="778454at2759"/>